<name>A0A1L2CVN3_9CAUD</name>
<dbReference type="EMBL" id="KU574722">
    <property type="protein sequence ID" value="AMM44090.1"/>
    <property type="molecule type" value="Genomic_DNA"/>
</dbReference>
<evidence type="ECO:0000313" key="2">
    <source>
        <dbReference type="Proteomes" id="UP000223891"/>
    </source>
</evidence>
<keyword evidence="2" id="KW-1185">Reference proteome</keyword>
<protein>
    <submittedName>
        <fullName evidence="1">Uncharacterized protein</fullName>
    </submittedName>
</protein>
<gene>
    <name evidence="1" type="ORF">CBB_527</name>
</gene>
<evidence type="ECO:0000313" key="1">
    <source>
        <dbReference type="EMBL" id="AMM44090.1"/>
    </source>
</evidence>
<reference evidence="2" key="1">
    <citation type="submission" date="2016-01" db="EMBL/GenBank/DDBJ databases">
        <title>Isolation and Characterization of Enterobacteria phage CBB.</title>
        <authorList>
            <person name="Buttimer C.T.H."/>
            <person name="Hendrix H."/>
            <person name="Alexandre H."/>
            <person name="O'Mahony J."/>
            <person name="Lavigne R."/>
            <person name="Coffey A."/>
        </authorList>
    </citation>
    <scope>NUCLEOTIDE SEQUENCE [LARGE SCALE GENOMIC DNA]</scope>
</reference>
<dbReference type="Proteomes" id="UP000223891">
    <property type="component" value="Segment"/>
</dbReference>
<proteinExistence type="predicted"/>
<organism evidence="1 2">
    <name type="scientific">Pectobacterium phage vB_PcaM_CBB</name>
    <dbReference type="NCBI Taxonomy" id="2772511"/>
    <lineage>
        <taxon>Viruses</taxon>
        <taxon>Duplodnaviria</taxon>
        <taxon>Heunggongvirae</taxon>
        <taxon>Uroviricota</taxon>
        <taxon>Caudoviricetes</taxon>
        <taxon>Mimasvirus</taxon>
        <taxon>Mimasvirus CBB</taxon>
    </lineage>
</organism>
<accession>A0A1L2CVN3</accession>
<sequence>MYIEITHDYDVKEVAKDIRSFCFRDDITVKDFIALVEELEPERYLELFYRNVLENVKGELPDDLVELLLTSQLTVGHIIGSCKVSDAMVQNIIDNRLREVDSEKLISTQNLTFEQFETVLKNGSDIYTSSLGSMLGDLRNVEYALYVIDNWDQIPSIADEDIAEFRYYLFNGFGSVLLSDEECLKLFGFVRPAFSSEELREHEPCTEGWKRAYKWAGRSDTKYTWNEFIARHILANQNNVEGAKSDLEWLAESLSDEQDYFDHW</sequence>